<dbReference type="Pfam" id="PF11901">
    <property type="entry name" value="DM9"/>
    <property type="match status" value="1"/>
</dbReference>
<dbReference type="SMART" id="SM00696">
    <property type="entry name" value="DM9"/>
    <property type="match status" value="2"/>
</dbReference>
<dbReference type="InterPro" id="IPR006616">
    <property type="entry name" value="DM9_repeat"/>
</dbReference>
<name>A0ABT9PA06_9ACTN</name>
<proteinExistence type="predicted"/>
<accession>A0ABT9PA06</accession>
<dbReference type="EMBL" id="JAUSQZ010000001">
    <property type="protein sequence ID" value="MDP9829525.1"/>
    <property type="molecule type" value="Genomic_DNA"/>
</dbReference>
<protein>
    <recommendedName>
        <fullName evidence="2">OAA-family lectin sugar binding domain-containing protein</fullName>
    </recommendedName>
</protein>
<dbReference type="InterPro" id="IPR040964">
    <property type="entry name" value="SBD"/>
</dbReference>
<evidence type="ECO:0000313" key="3">
    <source>
        <dbReference type="EMBL" id="MDP9829525.1"/>
    </source>
</evidence>
<feature type="compositionally biased region" description="Acidic residues" evidence="1">
    <location>
        <begin position="358"/>
        <end position="371"/>
    </location>
</feature>
<reference evidence="3 4" key="1">
    <citation type="submission" date="2023-07" db="EMBL/GenBank/DDBJ databases">
        <title>Sequencing the genomes of 1000 actinobacteria strains.</title>
        <authorList>
            <person name="Klenk H.-P."/>
        </authorList>
    </citation>
    <scope>NUCLEOTIDE SEQUENCE [LARGE SCALE GENOMIC DNA]</scope>
    <source>
        <strain evidence="3 4">DSM 44388</strain>
    </source>
</reference>
<sequence length="554" mass="58843">MTWPVITDDSAPTIDVPTVEPVAEDRTRVRSCAVEGGMTLTPLFADFTTRAARTQNAEVGMSRAATVGGHCQVGAGGVVRLGFAGAAQDDELTLKVRVLVSKLGAQVGVAPLTVLVNGHVVADRLRVPGGGDLPQTLTFAVPGFCLQGAGNVLEIRSGADATSMLWLYQVLLESVWDRDAAENALRALDAGEPALTYETRLGEDGGRWQPGPSLRLRVEQGGRAVLPSDLSWRGQDGCEGSAVFTAELDGFLGAYRQADGSWSQWRGDLIERADAFEAPGERFVTEVNWGHQWHDAGELDLFLEVGEQRTERAGWRDPSGRSVVVALTDDGLTFTGHAQNPHEGALGYRGRLITSGTEGEDPEDLDDDEDAAPPAGYRWLAATGGDVPEGAHPHGRDESGSPVWVARVSAFGGVHPAMAGPQFGGAVVAFGGSAHTIEDYEILMDEGIWVRDQDGEVPDDRAVVVGRERGGERLYAARTELVRANGVRVRLPGKLRPEFGGVNVAVDGGERVSPRYEVLVHPGVQGPFGAGRATACARSVAPEPADVRRSPTIC</sequence>
<dbReference type="Proteomes" id="UP001235712">
    <property type="component" value="Unassembled WGS sequence"/>
</dbReference>
<dbReference type="PANTHER" id="PTHR31649:SF1">
    <property type="entry name" value="FARNESOIC ACID O-METHYL TRANSFERASE DOMAIN-CONTAINING PROTEIN"/>
    <property type="match status" value="1"/>
</dbReference>
<dbReference type="Pfam" id="PF17882">
    <property type="entry name" value="SBD"/>
    <property type="match status" value="2"/>
</dbReference>
<evidence type="ECO:0000313" key="4">
    <source>
        <dbReference type="Proteomes" id="UP001235712"/>
    </source>
</evidence>
<feature type="domain" description="OAA-family lectin sugar binding" evidence="2">
    <location>
        <begin position="282"/>
        <end position="352"/>
    </location>
</feature>
<keyword evidence="4" id="KW-1185">Reference proteome</keyword>
<evidence type="ECO:0000259" key="2">
    <source>
        <dbReference type="Pfam" id="PF17882"/>
    </source>
</evidence>
<gene>
    <name evidence="3" type="ORF">J2S57_005274</name>
</gene>
<dbReference type="RefSeq" id="WP_307247779.1">
    <property type="nucleotide sequence ID" value="NZ_JAUSQZ010000001.1"/>
</dbReference>
<feature type="region of interest" description="Disordered" evidence="1">
    <location>
        <begin position="353"/>
        <end position="374"/>
    </location>
</feature>
<dbReference type="PANTHER" id="PTHR31649">
    <property type="entry name" value="AGAP009604-PA"/>
    <property type="match status" value="1"/>
</dbReference>
<comment type="caution">
    <text evidence="3">The sequence shown here is derived from an EMBL/GenBank/DDBJ whole genome shotgun (WGS) entry which is preliminary data.</text>
</comment>
<organism evidence="3 4">
    <name type="scientific">Kineosporia succinea</name>
    <dbReference type="NCBI Taxonomy" id="84632"/>
    <lineage>
        <taxon>Bacteria</taxon>
        <taxon>Bacillati</taxon>
        <taxon>Actinomycetota</taxon>
        <taxon>Actinomycetes</taxon>
        <taxon>Kineosporiales</taxon>
        <taxon>Kineosporiaceae</taxon>
        <taxon>Kineosporia</taxon>
    </lineage>
</organism>
<evidence type="ECO:0000256" key="1">
    <source>
        <dbReference type="SAM" id="MobiDB-lite"/>
    </source>
</evidence>
<feature type="domain" description="OAA-family lectin sugar binding" evidence="2">
    <location>
        <begin position="197"/>
        <end position="269"/>
    </location>
</feature>